<dbReference type="Pfam" id="PF13365">
    <property type="entry name" value="Trypsin_2"/>
    <property type="match status" value="1"/>
</dbReference>
<dbReference type="PROSITE" id="PS50106">
    <property type="entry name" value="PDZ"/>
    <property type="match status" value="1"/>
</dbReference>
<dbReference type="Proteomes" id="UP000320386">
    <property type="component" value="Chromosome"/>
</dbReference>
<name>A0A518BZW9_9BACT</name>
<dbReference type="InterPro" id="IPR043504">
    <property type="entry name" value="Peptidase_S1_PA_chymotrypsin"/>
</dbReference>
<proteinExistence type="inferred from homology"/>
<evidence type="ECO:0000313" key="5">
    <source>
        <dbReference type="EMBL" id="QDU72518.1"/>
    </source>
</evidence>
<keyword evidence="2 5" id="KW-0645">Protease</keyword>
<evidence type="ECO:0000256" key="2">
    <source>
        <dbReference type="ARBA" id="ARBA00022670"/>
    </source>
</evidence>
<dbReference type="SUPFAM" id="SSF50156">
    <property type="entry name" value="PDZ domain-like"/>
    <property type="match status" value="1"/>
</dbReference>
<organism evidence="5 6">
    <name type="scientific">Mucisphaera calidilacus</name>
    <dbReference type="NCBI Taxonomy" id="2527982"/>
    <lineage>
        <taxon>Bacteria</taxon>
        <taxon>Pseudomonadati</taxon>
        <taxon>Planctomycetota</taxon>
        <taxon>Phycisphaerae</taxon>
        <taxon>Phycisphaerales</taxon>
        <taxon>Phycisphaeraceae</taxon>
        <taxon>Mucisphaera</taxon>
    </lineage>
</organism>
<keyword evidence="3 5" id="KW-0378">Hydrolase</keyword>
<dbReference type="InterPro" id="IPR051201">
    <property type="entry name" value="Chloro_Bact_Ser_Proteases"/>
</dbReference>
<dbReference type="InterPro" id="IPR001478">
    <property type="entry name" value="PDZ"/>
</dbReference>
<dbReference type="PRINTS" id="PR00834">
    <property type="entry name" value="PROTEASES2C"/>
</dbReference>
<dbReference type="SMART" id="SM00228">
    <property type="entry name" value="PDZ"/>
    <property type="match status" value="1"/>
</dbReference>
<feature type="domain" description="PDZ" evidence="4">
    <location>
        <begin position="251"/>
        <end position="356"/>
    </location>
</feature>
<reference evidence="5 6" key="1">
    <citation type="submission" date="2019-02" db="EMBL/GenBank/DDBJ databases">
        <title>Deep-cultivation of Planctomycetes and their phenomic and genomic characterization uncovers novel biology.</title>
        <authorList>
            <person name="Wiegand S."/>
            <person name="Jogler M."/>
            <person name="Boedeker C."/>
            <person name="Pinto D."/>
            <person name="Vollmers J."/>
            <person name="Rivas-Marin E."/>
            <person name="Kohn T."/>
            <person name="Peeters S.H."/>
            <person name="Heuer A."/>
            <person name="Rast P."/>
            <person name="Oberbeckmann S."/>
            <person name="Bunk B."/>
            <person name="Jeske O."/>
            <person name="Meyerdierks A."/>
            <person name="Storesund J.E."/>
            <person name="Kallscheuer N."/>
            <person name="Luecker S."/>
            <person name="Lage O.M."/>
            <person name="Pohl T."/>
            <person name="Merkel B.J."/>
            <person name="Hornburger P."/>
            <person name="Mueller R.-W."/>
            <person name="Bruemmer F."/>
            <person name="Labrenz M."/>
            <person name="Spormann A.M."/>
            <person name="Op den Camp H."/>
            <person name="Overmann J."/>
            <person name="Amann R."/>
            <person name="Jetten M.S.M."/>
            <person name="Mascher T."/>
            <person name="Medema M.H."/>
            <person name="Devos D.P."/>
            <person name="Kaster A.-K."/>
            <person name="Ovreas L."/>
            <person name="Rohde M."/>
            <person name="Galperin M.Y."/>
            <person name="Jogler C."/>
        </authorList>
    </citation>
    <scope>NUCLEOTIDE SEQUENCE [LARGE SCALE GENOMIC DNA]</scope>
    <source>
        <strain evidence="5 6">Pan265</strain>
    </source>
</reference>
<comment type="similarity">
    <text evidence="1">Belongs to the peptidase S1C family.</text>
</comment>
<dbReference type="RefSeq" id="WP_145446695.1">
    <property type="nucleotide sequence ID" value="NZ_CP036280.1"/>
</dbReference>
<evidence type="ECO:0000256" key="1">
    <source>
        <dbReference type="ARBA" id="ARBA00010541"/>
    </source>
</evidence>
<keyword evidence="6" id="KW-1185">Reference proteome</keyword>
<dbReference type="InterPro" id="IPR001940">
    <property type="entry name" value="Peptidase_S1C"/>
</dbReference>
<dbReference type="SUPFAM" id="SSF50494">
    <property type="entry name" value="Trypsin-like serine proteases"/>
    <property type="match status" value="1"/>
</dbReference>
<dbReference type="PANTHER" id="PTHR43343">
    <property type="entry name" value="PEPTIDASE S12"/>
    <property type="match status" value="1"/>
</dbReference>
<dbReference type="GO" id="GO:0006508">
    <property type="term" value="P:proteolysis"/>
    <property type="evidence" value="ECO:0007669"/>
    <property type="project" value="UniProtKB-KW"/>
</dbReference>
<dbReference type="Pfam" id="PF13180">
    <property type="entry name" value="PDZ_2"/>
    <property type="match status" value="1"/>
</dbReference>
<gene>
    <name evidence="5" type="primary">degP1</name>
    <name evidence="5" type="ORF">Pan265_23870</name>
</gene>
<evidence type="ECO:0000313" key="6">
    <source>
        <dbReference type="Proteomes" id="UP000320386"/>
    </source>
</evidence>
<dbReference type="Gene3D" id="2.40.10.10">
    <property type="entry name" value="Trypsin-like serine proteases"/>
    <property type="match status" value="2"/>
</dbReference>
<dbReference type="EC" id="3.4.21.107" evidence="5"/>
<dbReference type="PANTHER" id="PTHR43343:SF3">
    <property type="entry name" value="PROTEASE DO-LIKE 8, CHLOROPLASTIC"/>
    <property type="match status" value="1"/>
</dbReference>
<dbReference type="KEGG" id="mcad:Pan265_23870"/>
<evidence type="ECO:0000256" key="3">
    <source>
        <dbReference type="ARBA" id="ARBA00022801"/>
    </source>
</evidence>
<dbReference type="GO" id="GO:0004252">
    <property type="term" value="F:serine-type endopeptidase activity"/>
    <property type="evidence" value="ECO:0007669"/>
    <property type="project" value="InterPro"/>
</dbReference>
<sequence length="366" mass="39354">MRHNRWIPSALILSLATGLLLGSWWSSLAGPAIAQENATPDQGYLTSDEQRTIEVFERSREAVVFINTLGRRRDIFSRRVFEVREGSGSGFFWDNQGHIVTNYHVLHNATGAEIILDDQTRVRAQLVGVSRSHDLAVLKIDDPDINREALPHGDSARIRVGQTVLAIGNPFGLDHTLTRGVVSALNREIKALNGRTIGGVIQTDAAVNPGSSGGPLLDSSGRVIGVNTAILSPAGTSAGIAFAVPMATVQRVVPQLIESGNYTPPRMGVRFHDPTSQATLSRLGLQGALIIEVEPGSPAEKAGLRGTTRKFLGGINLGDVILAVDGQSVRDSNDLLQILETKAPGDTIHLTIWRNETRIAVEVTLK</sequence>
<dbReference type="InterPro" id="IPR009003">
    <property type="entry name" value="Peptidase_S1_PA"/>
</dbReference>
<dbReference type="InterPro" id="IPR036034">
    <property type="entry name" value="PDZ_sf"/>
</dbReference>
<dbReference type="EMBL" id="CP036280">
    <property type="protein sequence ID" value="QDU72518.1"/>
    <property type="molecule type" value="Genomic_DNA"/>
</dbReference>
<dbReference type="Gene3D" id="2.30.42.10">
    <property type="match status" value="1"/>
</dbReference>
<dbReference type="OrthoDB" id="248175at2"/>
<dbReference type="AlphaFoldDB" id="A0A518BZW9"/>
<protein>
    <submittedName>
        <fullName evidence="5">Putative periplasmic serine endoprotease DegP-like</fullName>
        <ecNumber evidence="5">3.4.21.107</ecNumber>
    </submittedName>
</protein>
<evidence type="ECO:0000259" key="4">
    <source>
        <dbReference type="PROSITE" id="PS50106"/>
    </source>
</evidence>
<accession>A0A518BZW9</accession>